<dbReference type="InterPro" id="IPR036965">
    <property type="entry name" value="Terpene_synth_N_sf"/>
</dbReference>
<evidence type="ECO:0000256" key="3">
    <source>
        <dbReference type="ARBA" id="ARBA00022842"/>
    </source>
</evidence>
<keyword evidence="8" id="KW-1185">Reference proteome</keyword>
<dbReference type="GO" id="GO:0000287">
    <property type="term" value="F:magnesium ion binding"/>
    <property type="evidence" value="ECO:0007669"/>
    <property type="project" value="InterPro"/>
</dbReference>
<dbReference type="SUPFAM" id="SSF48239">
    <property type="entry name" value="Terpenoid cyclases/Protein prenyltransferases"/>
    <property type="match status" value="1"/>
</dbReference>
<dbReference type="FunFam" id="1.50.10.130:FF:000001">
    <property type="entry name" value="Isoprene synthase, chloroplastic"/>
    <property type="match status" value="1"/>
</dbReference>
<dbReference type="InterPro" id="IPR044814">
    <property type="entry name" value="Terpene_cyclase_plant_C1"/>
</dbReference>
<dbReference type="InterPro" id="IPR008930">
    <property type="entry name" value="Terpenoid_cyclase/PrenylTrfase"/>
</dbReference>
<evidence type="ECO:0000313" key="8">
    <source>
        <dbReference type="Proteomes" id="UP000634136"/>
    </source>
</evidence>
<comment type="cofactor">
    <cofactor evidence="1">
        <name>Mg(2+)</name>
        <dbReference type="ChEBI" id="CHEBI:18420"/>
    </cofactor>
</comment>
<keyword evidence="2" id="KW-0479">Metal-binding</keyword>
<dbReference type="GO" id="GO:0010333">
    <property type="term" value="F:terpene synthase activity"/>
    <property type="evidence" value="ECO:0007669"/>
    <property type="project" value="InterPro"/>
</dbReference>
<dbReference type="GO" id="GO:0080027">
    <property type="term" value="P:response to herbivore"/>
    <property type="evidence" value="ECO:0007669"/>
    <property type="project" value="UniProtKB-ARBA"/>
</dbReference>
<feature type="domain" description="Terpene synthase metal-binding" evidence="6">
    <location>
        <begin position="312"/>
        <end position="551"/>
    </location>
</feature>
<dbReference type="EMBL" id="JAAIUW010000009">
    <property type="protein sequence ID" value="KAF7815109.1"/>
    <property type="molecule type" value="Genomic_DNA"/>
</dbReference>
<name>A0A834T3J0_9FABA</name>
<reference evidence="7" key="1">
    <citation type="submission" date="2020-09" db="EMBL/GenBank/DDBJ databases">
        <title>Genome-Enabled Discovery of Anthraquinone Biosynthesis in Senna tora.</title>
        <authorList>
            <person name="Kang S.-H."/>
            <person name="Pandey R.P."/>
            <person name="Lee C.-M."/>
            <person name="Sim J.-S."/>
            <person name="Jeong J.-T."/>
            <person name="Choi B.-S."/>
            <person name="Jung M."/>
            <person name="Ginzburg D."/>
            <person name="Zhao K."/>
            <person name="Won S.Y."/>
            <person name="Oh T.-J."/>
            <person name="Yu Y."/>
            <person name="Kim N.-H."/>
            <person name="Lee O.R."/>
            <person name="Lee T.-H."/>
            <person name="Bashyal P."/>
            <person name="Kim T.-S."/>
            <person name="Lee W.-H."/>
            <person name="Kawkins C."/>
            <person name="Kim C.-K."/>
            <person name="Kim J.S."/>
            <person name="Ahn B.O."/>
            <person name="Rhee S.Y."/>
            <person name="Sohng J.K."/>
        </authorList>
    </citation>
    <scope>NUCLEOTIDE SEQUENCE</scope>
    <source>
        <tissue evidence="7">Leaf</tissue>
    </source>
</reference>
<comment type="caution">
    <text evidence="7">The sequence shown here is derived from an EMBL/GenBank/DDBJ whole genome shotgun (WGS) entry which is preliminary data.</text>
</comment>
<dbReference type="SFLD" id="SFLDG01019">
    <property type="entry name" value="Terpene_Cyclase_Like_1_C_Termi"/>
    <property type="match status" value="1"/>
</dbReference>
<dbReference type="Proteomes" id="UP000634136">
    <property type="component" value="Unassembled WGS sequence"/>
</dbReference>
<dbReference type="Pfam" id="PF01397">
    <property type="entry name" value="Terpene_synth"/>
    <property type="match status" value="1"/>
</dbReference>
<feature type="domain" description="Terpene synthase N-terminal" evidence="5">
    <location>
        <begin position="72"/>
        <end position="243"/>
    </location>
</feature>
<keyword evidence="3" id="KW-0460">Magnesium</keyword>
<evidence type="ECO:0000313" key="7">
    <source>
        <dbReference type="EMBL" id="KAF7815109.1"/>
    </source>
</evidence>
<dbReference type="Gene3D" id="1.50.10.130">
    <property type="entry name" value="Terpene synthase, N-terminal domain"/>
    <property type="match status" value="1"/>
</dbReference>
<evidence type="ECO:0000256" key="2">
    <source>
        <dbReference type="ARBA" id="ARBA00022723"/>
    </source>
</evidence>
<dbReference type="OrthoDB" id="1936865at2759"/>
<gene>
    <name evidence="7" type="ORF">G2W53_029078</name>
</gene>
<organism evidence="7 8">
    <name type="scientific">Senna tora</name>
    <dbReference type="NCBI Taxonomy" id="362788"/>
    <lineage>
        <taxon>Eukaryota</taxon>
        <taxon>Viridiplantae</taxon>
        <taxon>Streptophyta</taxon>
        <taxon>Embryophyta</taxon>
        <taxon>Tracheophyta</taxon>
        <taxon>Spermatophyta</taxon>
        <taxon>Magnoliopsida</taxon>
        <taxon>eudicotyledons</taxon>
        <taxon>Gunneridae</taxon>
        <taxon>Pentapetalae</taxon>
        <taxon>rosids</taxon>
        <taxon>fabids</taxon>
        <taxon>Fabales</taxon>
        <taxon>Fabaceae</taxon>
        <taxon>Caesalpinioideae</taxon>
        <taxon>Cassia clade</taxon>
        <taxon>Senna</taxon>
    </lineage>
</organism>
<dbReference type="InterPro" id="IPR005630">
    <property type="entry name" value="Terpene_synthase_metal-bd"/>
</dbReference>
<dbReference type="InterPro" id="IPR050148">
    <property type="entry name" value="Terpene_synthase-like"/>
</dbReference>
<dbReference type="Gene3D" id="1.10.600.10">
    <property type="entry name" value="Farnesyl Diphosphate Synthase"/>
    <property type="match status" value="1"/>
</dbReference>
<dbReference type="PANTHER" id="PTHR31225">
    <property type="entry name" value="OS04G0344100 PROTEIN-RELATED"/>
    <property type="match status" value="1"/>
</dbReference>
<dbReference type="CDD" id="cd00684">
    <property type="entry name" value="Terpene_cyclase_plant_C1"/>
    <property type="match status" value="1"/>
</dbReference>
<dbReference type="GO" id="GO:0009611">
    <property type="term" value="P:response to wounding"/>
    <property type="evidence" value="ECO:0007669"/>
    <property type="project" value="UniProtKB-ARBA"/>
</dbReference>
<evidence type="ECO:0000259" key="6">
    <source>
        <dbReference type="Pfam" id="PF03936"/>
    </source>
</evidence>
<proteinExistence type="predicted"/>
<dbReference type="SUPFAM" id="SSF48576">
    <property type="entry name" value="Terpenoid synthases"/>
    <property type="match status" value="1"/>
</dbReference>
<dbReference type="PANTHER" id="PTHR31225:SF244">
    <property type="entry name" value="1,8-CINEOLE SYNTHASE 1, CHLOROPLASTIC-RELATED"/>
    <property type="match status" value="1"/>
</dbReference>
<evidence type="ECO:0000256" key="1">
    <source>
        <dbReference type="ARBA" id="ARBA00001946"/>
    </source>
</evidence>
<dbReference type="InterPro" id="IPR008949">
    <property type="entry name" value="Isoprenoid_synthase_dom_sf"/>
</dbReference>
<dbReference type="FunFam" id="1.10.600.10:FF:000007">
    <property type="entry name" value="Isoprene synthase, chloroplastic"/>
    <property type="match status" value="1"/>
</dbReference>
<sequence>MALHYPLSLLPKFTLFQTLPNSKPKPSCVVPNCAIRCHQLVASSSIIEVSDDQNNNNTCHQRRSANYFQPSIWHYDYIQSLKSDYVEESYAEEGDELKEEVRAILEKLEDGVDQLEVIDDLQRLGVANHFSHEIGTILKNIYNHEDKKGKKNNDLYATALEFRLLRQHGYDVSSEVFNGFLDHKGDFDSDLSDDILGLLALYEASFHSMEDESILEEARDFSSNHLKEFVNKNIVNENTTEIALSVELVQHSLELPRHWRPLRLEARWFIDIYERTQQNMVPTLLKLAKLDFNLAQVSHQEDLKHTSRWWKRIGFGEKLSFARDRLVENFLWTVGLASEAHLGHFRRVMTKVNALITTIDDIYDVYGTLEELQLFTYVVERWDINMAMEILPDYMKLCFHALYNFVNEVAFDSLKENGNHIIPHLQKAWADLCKSYLVEAKWYHSGYEPSFEEYMENAWVSISAPLILVHAYFLLTNSTKEEDFICLEKYSEIIRFSATILRLADDLGTSKREKETGDVAKSIECYMNETGASEADARMHINLLIWKTWKKMNKEVSNYSCNSKSFIEIALNLARMSLCMYQHGDGHSVQDLETKNRIMSLIFQPIDFNC</sequence>
<dbReference type="Pfam" id="PF03936">
    <property type="entry name" value="Terpene_synth_C"/>
    <property type="match status" value="1"/>
</dbReference>
<dbReference type="InterPro" id="IPR034741">
    <property type="entry name" value="Terpene_cyclase-like_1_C"/>
</dbReference>
<dbReference type="SFLD" id="SFLDS00005">
    <property type="entry name" value="Isoprenoid_Synthase_Type_I"/>
    <property type="match status" value="1"/>
</dbReference>
<evidence type="ECO:0000259" key="5">
    <source>
        <dbReference type="Pfam" id="PF01397"/>
    </source>
</evidence>
<dbReference type="InterPro" id="IPR001906">
    <property type="entry name" value="Terpene_synth_N"/>
</dbReference>
<keyword evidence="4" id="KW-0456">Lyase</keyword>
<protein>
    <submittedName>
        <fullName evidence="7">Terpene synthase 10-like</fullName>
    </submittedName>
</protein>
<dbReference type="GO" id="GO:0016102">
    <property type="term" value="P:diterpenoid biosynthetic process"/>
    <property type="evidence" value="ECO:0007669"/>
    <property type="project" value="InterPro"/>
</dbReference>
<accession>A0A834T3J0</accession>
<dbReference type="AlphaFoldDB" id="A0A834T3J0"/>
<evidence type="ECO:0000256" key="4">
    <source>
        <dbReference type="ARBA" id="ARBA00023239"/>
    </source>
</evidence>